<dbReference type="Pfam" id="PF00646">
    <property type="entry name" value="F-box"/>
    <property type="match status" value="1"/>
</dbReference>
<proteinExistence type="predicted"/>
<dbReference type="NCBIfam" id="TIGR01640">
    <property type="entry name" value="F_box_assoc_1"/>
    <property type="match status" value="1"/>
</dbReference>
<dbReference type="SMART" id="SM00256">
    <property type="entry name" value="FBOX"/>
    <property type="match status" value="1"/>
</dbReference>
<protein>
    <submittedName>
        <fullName evidence="3">F-box protein At4g17200</fullName>
    </submittedName>
</protein>
<reference evidence="3" key="2">
    <citation type="submission" date="2025-08" db="UniProtKB">
        <authorList>
            <consortium name="RefSeq"/>
        </authorList>
    </citation>
    <scope>IDENTIFICATION</scope>
    <source>
        <tissue evidence="3">Leaf</tissue>
    </source>
</reference>
<keyword evidence="2" id="KW-1185">Reference proteome</keyword>
<accession>A0ABM0V654</accession>
<reference evidence="2" key="1">
    <citation type="journal article" date="2014" name="Nat. Commun.">
        <title>The emerging biofuel crop Camelina sativa retains a highly undifferentiated hexaploid genome structure.</title>
        <authorList>
            <person name="Kagale S."/>
            <person name="Koh C."/>
            <person name="Nixon J."/>
            <person name="Bollina V."/>
            <person name="Clarke W.E."/>
            <person name="Tuteja R."/>
            <person name="Spillane C."/>
            <person name="Robinson S.J."/>
            <person name="Links M.G."/>
            <person name="Clarke C."/>
            <person name="Higgins E.E."/>
            <person name="Huebert T."/>
            <person name="Sharpe A.G."/>
            <person name="Parkin I.A."/>
        </authorList>
    </citation>
    <scope>NUCLEOTIDE SEQUENCE [LARGE SCALE GENOMIC DNA]</scope>
    <source>
        <strain evidence="2">cv. DH55</strain>
    </source>
</reference>
<dbReference type="SUPFAM" id="SSF81383">
    <property type="entry name" value="F-box domain"/>
    <property type="match status" value="1"/>
</dbReference>
<dbReference type="InterPro" id="IPR017451">
    <property type="entry name" value="F-box-assoc_interact_dom"/>
</dbReference>
<dbReference type="InterPro" id="IPR050796">
    <property type="entry name" value="SCF_F-box_component"/>
</dbReference>
<dbReference type="GeneID" id="104733550"/>
<evidence type="ECO:0000259" key="1">
    <source>
        <dbReference type="SMART" id="SM00256"/>
    </source>
</evidence>
<name>A0ABM0V654_CAMSA</name>
<evidence type="ECO:0000313" key="2">
    <source>
        <dbReference type="Proteomes" id="UP000694864"/>
    </source>
</evidence>
<evidence type="ECO:0000313" key="3">
    <source>
        <dbReference type="RefSeq" id="XP_010451423.1"/>
    </source>
</evidence>
<feature type="domain" description="F-box" evidence="1">
    <location>
        <begin position="7"/>
        <end position="47"/>
    </location>
</feature>
<gene>
    <name evidence="3" type="primary">LOC104733550</name>
</gene>
<dbReference type="RefSeq" id="XP_010451423.1">
    <property type="nucleotide sequence ID" value="XM_010453121.2"/>
</dbReference>
<organism evidence="2 3">
    <name type="scientific">Camelina sativa</name>
    <name type="common">False flax</name>
    <name type="synonym">Myagrum sativum</name>
    <dbReference type="NCBI Taxonomy" id="90675"/>
    <lineage>
        <taxon>Eukaryota</taxon>
        <taxon>Viridiplantae</taxon>
        <taxon>Streptophyta</taxon>
        <taxon>Embryophyta</taxon>
        <taxon>Tracheophyta</taxon>
        <taxon>Spermatophyta</taxon>
        <taxon>Magnoliopsida</taxon>
        <taxon>eudicotyledons</taxon>
        <taxon>Gunneridae</taxon>
        <taxon>Pentapetalae</taxon>
        <taxon>rosids</taxon>
        <taxon>malvids</taxon>
        <taxon>Brassicales</taxon>
        <taxon>Brassicaceae</taxon>
        <taxon>Camelineae</taxon>
        <taxon>Camelina</taxon>
    </lineage>
</organism>
<sequence>MATMSDLSPELVGEILARVPLTSLSSVRCTCKMWNALSKDEILCKAAEARKQFMGFMMMDSRVCSVKFDLQGIRKEEEDFVDPCIKQIDKLDQFKVYKVLQCDGLLLVVMEDNSSLLVWNPYLGHMRFIKPREIFHLLDCYALGYDSNRNHKILRITTTVYEIYDFSSHSWRVLEVTPDWDIPHYQRFVSLNGNAYFFSQEKLVIIGDVEEIEDFLLCFDFTTERFGPRLPLPFHSYVCETVALSCVRDDQLAVLYQRLEPDLVLDIWVTTNIEPTAVSWSMFLRVDMKPLTGFQFDEESGSFFIDQEKKVAVVFDLDRYRRFEIHRYQTAYIIGEDGYFKIVNLREAPDLGKPDKFYAFCYPLLSSSNYSPSLVQL</sequence>
<dbReference type="InterPro" id="IPR036047">
    <property type="entry name" value="F-box-like_dom_sf"/>
</dbReference>
<dbReference type="PANTHER" id="PTHR31672">
    <property type="entry name" value="BNACNNG10540D PROTEIN"/>
    <property type="match status" value="1"/>
</dbReference>
<dbReference type="PANTHER" id="PTHR31672:SF13">
    <property type="entry name" value="F-BOX PROTEIN CPR30-LIKE"/>
    <property type="match status" value="1"/>
</dbReference>
<dbReference type="InterPro" id="IPR001810">
    <property type="entry name" value="F-box_dom"/>
</dbReference>
<dbReference type="InterPro" id="IPR006527">
    <property type="entry name" value="F-box-assoc_dom_typ1"/>
</dbReference>
<dbReference type="Proteomes" id="UP000694864">
    <property type="component" value="Chromosome 12"/>
</dbReference>
<dbReference type="Pfam" id="PF07734">
    <property type="entry name" value="FBA_1"/>
    <property type="match status" value="1"/>
</dbReference>
<dbReference type="Gene3D" id="1.20.1280.50">
    <property type="match status" value="1"/>
</dbReference>